<reference evidence="1" key="1">
    <citation type="submission" date="2018-02" db="EMBL/GenBank/DDBJ databases">
        <title>Rhizophora mucronata_Transcriptome.</title>
        <authorList>
            <person name="Meera S.P."/>
            <person name="Sreeshan A."/>
            <person name="Augustine A."/>
        </authorList>
    </citation>
    <scope>NUCLEOTIDE SEQUENCE</scope>
    <source>
        <tissue evidence="1">Leaf</tissue>
    </source>
</reference>
<organism evidence="1">
    <name type="scientific">Rhizophora mucronata</name>
    <name type="common">Asiatic mangrove</name>
    <dbReference type="NCBI Taxonomy" id="61149"/>
    <lineage>
        <taxon>Eukaryota</taxon>
        <taxon>Viridiplantae</taxon>
        <taxon>Streptophyta</taxon>
        <taxon>Embryophyta</taxon>
        <taxon>Tracheophyta</taxon>
        <taxon>Spermatophyta</taxon>
        <taxon>Magnoliopsida</taxon>
        <taxon>eudicotyledons</taxon>
        <taxon>Gunneridae</taxon>
        <taxon>Pentapetalae</taxon>
        <taxon>rosids</taxon>
        <taxon>fabids</taxon>
        <taxon>Malpighiales</taxon>
        <taxon>Rhizophoraceae</taxon>
        <taxon>Rhizophora</taxon>
    </lineage>
</organism>
<sequence length="30" mass="3573">MVTGYLCPKFPYENPNHQKISIAYHVDLFF</sequence>
<accession>A0A2P2QJV6</accession>
<evidence type="ECO:0000313" key="1">
    <source>
        <dbReference type="EMBL" id="MBX67280.1"/>
    </source>
</evidence>
<dbReference type="AlphaFoldDB" id="A0A2P2QJV6"/>
<name>A0A2P2QJV6_RHIMU</name>
<protein>
    <submittedName>
        <fullName evidence="1">Uncharacterized protein</fullName>
    </submittedName>
</protein>
<proteinExistence type="predicted"/>
<dbReference type="EMBL" id="GGEC01086796">
    <property type="protein sequence ID" value="MBX67280.1"/>
    <property type="molecule type" value="Transcribed_RNA"/>
</dbReference>